<evidence type="ECO:0000313" key="1">
    <source>
        <dbReference type="EMBL" id="PQQ67106.1"/>
    </source>
</evidence>
<protein>
    <submittedName>
        <fullName evidence="1">Uncharacterized protein</fullName>
    </submittedName>
</protein>
<dbReference type="OrthoDB" id="1821719at2"/>
<dbReference type="RefSeq" id="WP_105368194.1">
    <property type="nucleotide sequence ID" value="NZ_NEMB01000003.1"/>
</dbReference>
<dbReference type="EMBL" id="NEMB01000003">
    <property type="protein sequence ID" value="PQQ67106.1"/>
    <property type="molecule type" value="Genomic_DNA"/>
</dbReference>
<dbReference type="AlphaFoldDB" id="A0A2S8RBD8"/>
<accession>A0A2S8RBD8</accession>
<reference evidence="1 2" key="1">
    <citation type="journal article" date="2018" name="Syst. Appl. Microbiol.">
        <title>Characterization and high-quality draft genome sequence of Herbivorax saccincola A7, an anaerobic, alkaliphilic, thermophilic, cellulolytic, and xylanolytic bacterium.</title>
        <authorList>
            <person name="Aikawa S."/>
            <person name="Baramee S."/>
            <person name="Sermsathanaswadi J."/>
            <person name="Thianheng P."/>
            <person name="Tachaapaikoon C."/>
            <person name="Shikata A."/>
            <person name="Waeonukul R."/>
            <person name="Pason P."/>
            <person name="Ratanakhanokchai K."/>
            <person name="Kosugi A."/>
        </authorList>
    </citation>
    <scope>NUCLEOTIDE SEQUENCE [LARGE SCALE GENOMIC DNA]</scope>
    <source>
        <strain evidence="1 2">A7</strain>
    </source>
</reference>
<comment type="caution">
    <text evidence="1">The sequence shown here is derived from an EMBL/GenBank/DDBJ whole genome shotgun (WGS) entry which is preliminary data.</text>
</comment>
<name>A0A2S8RBD8_9FIRM</name>
<sequence length="244" mass="28681">MIEKIAIGIISIILAIGVCGCMSNNNDSKKDVVQQEGSVKDMMMEHMREKYNEEFEFLNINTEVWTAPYTEMIVKSEKFPNHRIVVQRYKETGAIVDNYMDFHMKERIEKELIEIVKEIYPKSKVFYRPGGRPVPNSVTPDISIAEYSKIRLPGLPVTICIEDPDYETNKEEKIEELRKVLEEKKYICNLDVFYIKEGKIDLINEDNRREVLTGPHNAEWVLTRGNFNMGDSFEFSYYEWREIK</sequence>
<dbReference type="Proteomes" id="UP000239720">
    <property type="component" value="Unassembled WGS sequence"/>
</dbReference>
<dbReference type="PROSITE" id="PS51257">
    <property type="entry name" value="PROKAR_LIPOPROTEIN"/>
    <property type="match status" value="1"/>
</dbReference>
<gene>
    <name evidence="1" type="ORF">B9R14_10365</name>
</gene>
<proteinExistence type="predicted"/>
<organism evidence="1 2">
    <name type="scientific">Acetivibrio saccincola</name>
    <dbReference type="NCBI Taxonomy" id="1677857"/>
    <lineage>
        <taxon>Bacteria</taxon>
        <taxon>Bacillati</taxon>
        <taxon>Bacillota</taxon>
        <taxon>Clostridia</taxon>
        <taxon>Eubacteriales</taxon>
        <taxon>Oscillospiraceae</taxon>
        <taxon>Acetivibrio</taxon>
    </lineage>
</organism>
<evidence type="ECO:0000313" key="2">
    <source>
        <dbReference type="Proteomes" id="UP000239720"/>
    </source>
</evidence>